<evidence type="ECO:0000313" key="2">
    <source>
        <dbReference type="EMBL" id="AZK43699.1"/>
    </source>
</evidence>
<feature type="transmembrane region" description="Helical" evidence="1">
    <location>
        <begin position="68"/>
        <end position="87"/>
    </location>
</feature>
<feature type="transmembrane region" description="Helical" evidence="1">
    <location>
        <begin position="121"/>
        <end position="141"/>
    </location>
</feature>
<keyword evidence="1" id="KW-0812">Transmembrane</keyword>
<evidence type="ECO:0000313" key="3">
    <source>
        <dbReference type="Proteomes" id="UP000278804"/>
    </source>
</evidence>
<dbReference type="KEGG" id="eri:EEI45_01870"/>
<reference evidence="2 3" key="1">
    <citation type="journal article" date="2020" name="Int. J. Syst. Evol. Microbiol.">
        <title>Description of Erysipelothrix piscisicarius sp. nov., an emergent fish pathogen, and assessment of virulence using a tiger barb (Puntigrus tetrazona) infection model.</title>
        <authorList>
            <person name="Pomaranski E.K."/>
            <person name="Griffin M.J."/>
            <person name="Camus A.C."/>
            <person name="Armwood A.R."/>
            <person name="Shelley J."/>
            <person name="Waldbieser G.C."/>
            <person name="LaFrentz B.R."/>
            <person name="Garcia J.C."/>
            <person name="Yanong R."/>
            <person name="Soto E."/>
        </authorList>
    </citation>
    <scope>NUCLEOTIDE SEQUENCE [LARGE SCALE GENOMIC DNA]</scope>
    <source>
        <strain evidence="2 3">15TAL0474</strain>
    </source>
</reference>
<dbReference type="RefSeq" id="WP_125163916.1">
    <property type="nucleotide sequence ID" value="NZ_CP034234.1"/>
</dbReference>
<dbReference type="PANTHER" id="PTHR40044:SF1">
    <property type="entry name" value="INTEGRAL MEMBRANE PROTEIN"/>
    <property type="match status" value="1"/>
</dbReference>
<protein>
    <submittedName>
        <fullName evidence="2">QueT transporter family protein</fullName>
    </submittedName>
</protein>
<keyword evidence="3" id="KW-1185">Reference proteome</keyword>
<proteinExistence type="predicted"/>
<dbReference type="PANTHER" id="PTHR40044">
    <property type="entry name" value="INTEGRAL MEMBRANE PROTEIN-RELATED"/>
    <property type="match status" value="1"/>
</dbReference>
<dbReference type="PIRSF" id="PIRSF031501">
    <property type="entry name" value="QueT"/>
    <property type="match status" value="1"/>
</dbReference>
<organism evidence="2 3">
    <name type="scientific">Erysipelothrix piscisicarius</name>
    <dbReference type="NCBI Taxonomy" id="2485784"/>
    <lineage>
        <taxon>Bacteria</taxon>
        <taxon>Bacillati</taxon>
        <taxon>Bacillota</taxon>
        <taxon>Erysipelotrichia</taxon>
        <taxon>Erysipelotrichales</taxon>
        <taxon>Erysipelotrichaceae</taxon>
        <taxon>Erysipelothrix</taxon>
    </lineage>
</organism>
<evidence type="ECO:0000256" key="1">
    <source>
        <dbReference type="SAM" id="Phobius"/>
    </source>
</evidence>
<dbReference type="Pfam" id="PF06177">
    <property type="entry name" value="QueT"/>
    <property type="match status" value="1"/>
</dbReference>
<feature type="transmembrane region" description="Helical" evidence="1">
    <location>
        <begin position="6"/>
        <end position="26"/>
    </location>
</feature>
<sequence>MKTKDLALEALIAAVYIAVTVLLKPISYSFMQVRISEVMLILVLFNRKHAYGLIIGCLLANFVSDAGILDVIFGTLATAITCFLMSITKDDHLALVWPALVNGIIVGAMLGYVLNVPYLPAMGWVFLGEFIATFVPGIFLIKPLKKNTKMQEIFG</sequence>
<gene>
    <name evidence="2" type="ORF">EEI45_01870</name>
</gene>
<keyword evidence="1" id="KW-0472">Membrane</keyword>
<dbReference type="Proteomes" id="UP000278804">
    <property type="component" value="Chromosome"/>
</dbReference>
<dbReference type="EMBL" id="CP034234">
    <property type="protein sequence ID" value="AZK43699.1"/>
    <property type="molecule type" value="Genomic_DNA"/>
</dbReference>
<keyword evidence="1" id="KW-1133">Transmembrane helix</keyword>
<feature type="transmembrane region" description="Helical" evidence="1">
    <location>
        <begin position="94"/>
        <end position="115"/>
    </location>
</feature>
<name>A0A3Q8S6T8_9FIRM</name>
<accession>A0A3Q8S6T8</accession>
<dbReference type="AlphaFoldDB" id="A0A3Q8S6T8"/>
<dbReference type="InterPro" id="IPR010387">
    <property type="entry name" value="QueT"/>
</dbReference>